<accession>Q84MR8</accession>
<dbReference type="Proteomes" id="UP000000763">
    <property type="component" value="Chromosome 3"/>
</dbReference>
<evidence type="ECO:0000313" key="2">
    <source>
        <dbReference type="EMBL" id="AAP12974.1"/>
    </source>
</evidence>
<evidence type="ECO:0000313" key="3">
    <source>
        <dbReference type="Proteomes" id="UP000000763"/>
    </source>
</evidence>
<gene>
    <name evidence="2" type="primary">OSJNBa0030J19.5</name>
</gene>
<evidence type="ECO:0000256" key="1">
    <source>
        <dbReference type="SAM" id="MobiDB-lite"/>
    </source>
</evidence>
<dbReference type="AlphaFoldDB" id="Q84MR8"/>
<reference evidence="3" key="2">
    <citation type="journal article" date="2008" name="Nucleic Acids Res.">
        <title>The rice annotation project database (RAP-DB): 2008 update.</title>
        <authorList>
            <consortium name="The rice annotation project (RAP)"/>
        </authorList>
    </citation>
    <scope>GENOME REANNOTATION</scope>
    <source>
        <strain evidence="3">cv. Nipponbare</strain>
    </source>
</reference>
<protein>
    <submittedName>
        <fullName evidence="2">Uncharacterized protein</fullName>
    </submittedName>
</protein>
<feature type="compositionally biased region" description="Basic and acidic residues" evidence="1">
    <location>
        <begin position="123"/>
        <end position="132"/>
    </location>
</feature>
<feature type="compositionally biased region" description="Low complexity" evidence="1">
    <location>
        <begin position="133"/>
        <end position="145"/>
    </location>
</feature>
<sequence>MAAGVGRLRRPLPPSSRLRSDLADAIHCLDPHGFAPTTLTPSTSAWHVDARGAVTLHTNRAAPTSAGDTAAMQRSATSTKTRGMGKRKYKEGEWVMTSGDRREHRAGGEATGGRGAAGAWRSTGEDQQRMRADGAASGRGAAARGGQRERRQHAPAGEREGEEW</sequence>
<dbReference type="EMBL" id="AC135559">
    <property type="protein sequence ID" value="AAP12974.1"/>
    <property type="molecule type" value="Genomic_DNA"/>
</dbReference>
<name>Q84MR8_ORYSJ</name>
<feature type="compositionally biased region" description="Polar residues" evidence="1">
    <location>
        <begin position="72"/>
        <end position="81"/>
    </location>
</feature>
<feature type="region of interest" description="Disordered" evidence="1">
    <location>
        <begin position="61"/>
        <end position="164"/>
    </location>
</feature>
<reference evidence="3" key="1">
    <citation type="journal article" date="2005" name="Nature">
        <title>The map-based sequence of the rice genome.</title>
        <authorList>
            <consortium name="International rice genome sequencing project (IRGSP)"/>
            <person name="Matsumoto T."/>
            <person name="Wu J."/>
            <person name="Kanamori H."/>
            <person name="Katayose Y."/>
            <person name="Fujisawa M."/>
            <person name="Namiki N."/>
            <person name="Mizuno H."/>
            <person name="Yamamoto K."/>
            <person name="Antonio B.A."/>
            <person name="Baba T."/>
            <person name="Sakata K."/>
            <person name="Nagamura Y."/>
            <person name="Aoki H."/>
            <person name="Arikawa K."/>
            <person name="Arita K."/>
            <person name="Bito T."/>
            <person name="Chiden Y."/>
            <person name="Fujitsuka N."/>
            <person name="Fukunaka R."/>
            <person name="Hamada M."/>
            <person name="Harada C."/>
            <person name="Hayashi A."/>
            <person name="Hijishita S."/>
            <person name="Honda M."/>
            <person name="Hosokawa S."/>
            <person name="Ichikawa Y."/>
            <person name="Idonuma A."/>
            <person name="Iijima M."/>
            <person name="Ikeda M."/>
            <person name="Ikeno M."/>
            <person name="Ito K."/>
            <person name="Ito S."/>
            <person name="Ito T."/>
            <person name="Ito Y."/>
            <person name="Ito Y."/>
            <person name="Iwabuchi A."/>
            <person name="Kamiya K."/>
            <person name="Karasawa W."/>
            <person name="Kurita K."/>
            <person name="Katagiri S."/>
            <person name="Kikuta A."/>
            <person name="Kobayashi H."/>
            <person name="Kobayashi N."/>
            <person name="Machita K."/>
            <person name="Maehara T."/>
            <person name="Masukawa M."/>
            <person name="Mizubayashi T."/>
            <person name="Mukai Y."/>
            <person name="Nagasaki H."/>
            <person name="Nagata Y."/>
            <person name="Naito S."/>
            <person name="Nakashima M."/>
            <person name="Nakama Y."/>
            <person name="Nakamichi Y."/>
            <person name="Nakamura M."/>
            <person name="Meguro A."/>
            <person name="Negishi M."/>
            <person name="Ohta I."/>
            <person name="Ohta T."/>
            <person name="Okamoto M."/>
            <person name="Ono N."/>
            <person name="Saji S."/>
            <person name="Sakaguchi M."/>
            <person name="Sakai K."/>
            <person name="Shibata M."/>
            <person name="Shimokawa T."/>
            <person name="Song J."/>
            <person name="Takazaki Y."/>
            <person name="Terasawa K."/>
            <person name="Tsugane M."/>
            <person name="Tsuji K."/>
            <person name="Ueda S."/>
            <person name="Waki K."/>
            <person name="Yamagata H."/>
            <person name="Yamamoto M."/>
            <person name="Yamamoto S."/>
            <person name="Yamane H."/>
            <person name="Yoshiki S."/>
            <person name="Yoshihara R."/>
            <person name="Yukawa K."/>
            <person name="Zhong H."/>
            <person name="Yano M."/>
            <person name="Yuan Q."/>
            <person name="Ouyang S."/>
            <person name="Liu J."/>
            <person name="Jones K.M."/>
            <person name="Gansberger K."/>
            <person name="Moffat K."/>
            <person name="Hill J."/>
            <person name="Bera J."/>
            <person name="Fadrosh D."/>
            <person name="Jin S."/>
            <person name="Johri S."/>
            <person name="Kim M."/>
            <person name="Overton L."/>
            <person name="Reardon M."/>
            <person name="Tsitrin T."/>
            <person name="Vuong H."/>
            <person name="Weaver B."/>
            <person name="Ciecko A."/>
            <person name="Tallon L."/>
            <person name="Jackson J."/>
            <person name="Pai G."/>
            <person name="Aken S.V."/>
            <person name="Utterback T."/>
            <person name="Reidmuller S."/>
            <person name="Feldblyum T."/>
            <person name="Hsiao J."/>
            <person name="Zismann V."/>
            <person name="Iobst S."/>
            <person name="de Vazeille A.R."/>
            <person name="Buell C.R."/>
            <person name="Ying K."/>
            <person name="Li Y."/>
            <person name="Lu T."/>
            <person name="Huang Y."/>
            <person name="Zhao Q."/>
            <person name="Feng Q."/>
            <person name="Zhang L."/>
            <person name="Zhu J."/>
            <person name="Weng Q."/>
            <person name="Mu J."/>
            <person name="Lu Y."/>
            <person name="Fan D."/>
            <person name="Liu Y."/>
            <person name="Guan J."/>
            <person name="Zhang Y."/>
            <person name="Yu S."/>
            <person name="Liu X."/>
            <person name="Zhang Y."/>
            <person name="Hong G."/>
            <person name="Han B."/>
            <person name="Choisne N."/>
            <person name="Demange N."/>
            <person name="Orjeda G."/>
            <person name="Samain S."/>
            <person name="Cattolico L."/>
            <person name="Pelletier E."/>
            <person name="Couloux A."/>
            <person name="Segurens B."/>
            <person name="Wincker P."/>
            <person name="D'Hont A."/>
            <person name="Scarpelli C."/>
            <person name="Weissenbach J."/>
            <person name="Salanoubat M."/>
            <person name="Quetier F."/>
            <person name="Yu Y."/>
            <person name="Kim H.R."/>
            <person name="Rambo T."/>
            <person name="Currie J."/>
            <person name="Collura K."/>
            <person name="Luo M."/>
            <person name="Yang T."/>
            <person name="Ammiraju J.S.S."/>
            <person name="Engler F."/>
            <person name="Soderlund C."/>
            <person name="Wing R.A."/>
            <person name="Palmer L.E."/>
            <person name="de la Bastide M."/>
            <person name="Spiegel L."/>
            <person name="Nascimento L."/>
            <person name="Zutavern T."/>
            <person name="O'Shaughnessy A."/>
            <person name="Dike S."/>
            <person name="Dedhia N."/>
            <person name="Preston R."/>
            <person name="Balija V."/>
            <person name="McCombie W.R."/>
            <person name="Chow T."/>
            <person name="Chen H."/>
            <person name="Chung M."/>
            <person name="Chen C."/>
            <person name="Shaw J."/>
            <person name="Wu H."/>
            <person name="Hsiao K."/>
            <person name="Chao Y."/>
            <person name="Chu M."/>
            <person name="Cheng C."/>
            <person name="Hour A."/>
            <person name="Lee P."/>
            <person name="Lin S."/>
            <person name="Lin Y."/>
            <person name="Liou J."/>
            <person name="Liu S."/>
            <person name="Hsing Y."/>
            <person name="Raghuvanshi S."/>
            <person name="Mohanty A."/>
            <person name="Bharti A.K."/>
            <person name="Gaur A."/>
            <person name="Gupta V."/>
            <person name="Kumar D."/>
            <person name="Ravi V."/>
            <person name="Vij S."/>
            <person name="Kapur A."/>
            <person name="Khurana P."/>
            <person name="Khurana P."/>
            <person name="Khurana J.P."/>
            <person name="Tyagi A.K."/>
            <person name="Gaikwad K."/>
            <person name="Singh A."/>
            <person name="Dalal V."/>
            <person name="Srivastava S."/>
            <person name="Dixit A."/>
            <person name="Pal A.K."/>
            <person name="Ghazi I.A."/>
            <person name="Yadav M."/>
            <person name="Pandit A."/>
            <person name="Bhargava A."/>
            <person name="Sureshbabu K."/>
            <person name="Batra K."/>
            <person name="Sharma T.R."/>
            <person name="Mohapatra T."/>
            <person name="Singh N.K."/>
            <person name="Messing J."/>
            <person name="Nelson A.B."/>
            <person name="Fuks G."/>
            <person name="Kavchok S."/>
            <person name="Keizer G."/>
            <person name="Linton E."/>
            <person name="Llaca V."/>
            <person name="Song R."/>
            <person name="Tanyolac B."/>
            <person name="Young S."/>
            <person name="Ho-Il K."/>
            <person name="Hahn J.H."/>
            <person name="Sangsakoo G."/>
            <person name="Vanavichit A."/>
            <person name="de Mattos Luiz.A.T."/>
            <person name="Zimmer P.D."/>
            <person name="Malone G."/>
            <person name="Dellagostin O."/>
            <person name="de Oliveira A.C."/>
            <person name="Bevan M."/>
            <person name="Bancroft I."/>
            <person name="Minx P."/>
            <person name="Cordum H."/>
            <person name="Wilson R."/>
            <person name="Cheng Z."/>
            <person name="Jin W."/>
            <person name="Jiang J."/>
            <person name="Leong S.A."/>
            <person name="Iwama H."/>
            <person name="Gojobori T."/>
            <person name="Itoh T."/>
            <person name="Niimura Y."/>
            <person name="Fujii Y."/>
            <person name="Habara T."/>
            <person name="Sakai H."/>
            <person name="Sato Y."/>
            <person name="Wilson G."/>
            <person name="Kumar K."/>
            <person name="McCouch S."/>
            <person name="Juretic N."/>
            <person name="Hoen D."/>
            <person name="Wright S."/>
            <person name="Bruskiewich R."/>
            <person name="Bureau T."/>
            <person name="Miyao A."/>
            <person name="Hirochika H."/>
            <person name="Nishikawa T."/>
            <person name="Kadowaki K."/>
            <person name="Sugiura M."/>
            <person name="Burr B."/>
            <person name="Sasaki T."/>
        </authorList>
    </citation>
    <scope>NUCLEOTIDE SEQUENCE [LARGE SCALE GENOMIC DNA]</scope>
    <source>
        <strain evidence="3">cv. Nipponbare</strain>
    </source>
</reference>
<proteinExistence type="predicted"/>
<organism evidence="2 3">
    <name type="scientific">Oryza sativa subsp. japonica</name>
    <name type="common">Rice</name>
    <dbReference type="NCBI Taxonomy" id="39947"/>
    <lineage>
        <taxon>Eukaryota</taxon>
        <taxon>Viridiplantae</taxon>
        <taxon>Streptophyta</taxon>
        <taxon>Embryophyta</taxon>
        <taxon>Tracheophyta</taxon>
        <taxon>Spermatophyta</taxon>
        <taxon>Magnoliopsida</taxon>
        <taxon>Liliopsida</taxon>
        <taxon>Poales</taxon>
        <taxon>Poaceae</taxon>
        <taxon>BOP clade</taxon>
        <taxon>Oryzoideae</taxon>
        <taxon>Oryzeae</taxon>
        <taxon>Oryzinae</taxon>
        <taxon>Oryza</taxon>
        <taxon>Oryza sativa</taxon>
    </lineage>
</organism>